<dbReference type="InterPro" id="IPR036291">
    <property type="entry name" value="NAD(P)-bd_dom_sf"/>
</dbReference>
<evidence type="ECO:0000313" key="2">
    <source>
        <dbReference type="Proteomes" id="UP000577891"/>
    </source>
</evidence>
<reference evidence="1 2" key="1">
    <citation type="submission" date="2020-04" db="EMBL/GenBank/DDBJ databases">
        <title>Description of novel Gluconacetobacter.</title>
        <authorList>
            <person name="Sombolestani A."/>
        </authorList>
    </citation>
    <scope>NUCLEOTIDE SEQUENCE [LARGE SCALE GENOMIC DNA]</scope>
    <source>
        <strain evidence="1 2">LMG 27724</strain>
    </source>
</reference>
<comment type="caution">
    <text evidence="1">The sequence shown here is derived from an EMBL/GenBank/DDBJ whole genome shotgun (WGS) entry which is preliminary data.</text>
</comment>
<dbReference type="Gene3D" id="3.40.50.720">
    <property type="entry name" value="NAD(P)-binding Rossmann-like Domain"/>
    <property type="match status" value="1"/>
</dbReference>
<name>A0A7W4J303_9PROT</name>
<gene>
    <name evidence="1" type="ORF">HLH35_16845</name>
</gene>
<dbReference type="Proteomes" id="UP000577891">
    <property type="component" value="Unassembled WGS sequence"/>
</dbReference>
<evidence type="ECO:0000313" key="1">
    <source>
        <dbReference type="EMBL" id="MBB2173763.1"/>
    </source>
</evidence>
<keyword evidence="2" id="KW-1185">Reference proteome</keyword>
<dbReference type="SUPFAM" id="SSF51735">
    <property type="entry name" value="NAD(P)-binding Rossmann-fold domains"/>
    <property type="match status" value="1"/>
</dbReference>
<dbReference type="EMBL" id="JABEQE010000020">
    <property type="protein sequence ID" value="MBB2173763.1"/>
    <property type="molecule type" value="Genomic_DNA"/>
</dbReference>
<organism evidence="1 2">
    <name type="scientific">Gluconacetobacter asukensis</name>
    <dbReference type="NCBI Taxonomy" id="1017181"/>
    <lineage>
        <taxon>Bacteria</taxon>
        <taxon>Pseudomonadati</taxon>
        <taxon>Pseudomonadota</taxon>
        <taxon>Alphaproteobacteria</taxon>
        <taxon>Acetobacterales</taxon>
        <taxon>Acetobacteraceae</taxon>
        <taxon>Gluconacetobacter</taxon>
    </lineage>
</organism>
<accession>A0A7W4J303</accession>
<dbReference type="AlphaFoldDB" id="A0A7W4J303"/>
<feature type="non-terminal residue" evidence="1">
    <location>
        <position position="1"/>
    </location>
</feature>
<protein>
    <submittedName>
        <fullName evidence="1">NADP oxidoreductase coenzyme</fullName>
    </submittedName>
</protein>
<sequence>AAKAFAGAKLVKAFNHLIAATLATDPVVEGGHRVVFLSSDDEDATVPVVALAKQLGFAPVKLGKLNEGGALVHARGRIWGPLIFQDLFKKEQ</sequence>
<proteinExistence type="predicted"/>